<feature type="region of interest" description="Disordered" evidence="2">
    <location>
        <begin position="311"/>
        <end position="468"/>
    </location>
</feature>
<evidence type="ECO:0000256" key="2">
    <source>
        <dbReference type="SAM" id="MobiDB-lite"/>
    </source>
</evidence>
<feature type="coiled-coil region" evidence="1">
    <location>
        <begin position="120"/>
        <end position="173"/>
    </location>
</feature>
<dbReference type="Proteomes" id="UP000515162">
    <property type="component" value="Chromosome X"/>
</dbReference>
<reference evidence="4" key="1">
    <citation type="submission" date="2025-08" db="UniProtKB">
        <authorList>
            <consortium name="RefSeq"/>
        </authorList>
    </citation>
    <scope>IDENTIFICATION</scope>
    <source>
        <strain evidence="4">Mau12</strain>
        <tissue evidence="4">Whole Body</tissue>
    </source>
</reference>
<organism evidence="3 4">
    <name type="scientific">Drosophila mauritiana</name>
    <name type="common">Fruit fly</name>
    <dbReference type="NCBI Taxonomy" id="7226"/>
    <lineage>
        <taxon>Eukaryota</taxon>
        <taxon>Metazoa</taxon>
        <taxon>Ecdysozoa</taxon>
        <taxon>Arthropoda</taxon>
        <taxon>Hexapoda</taxon>
        <taxon>Insecta</taxon>
        <taxon>Pterygota</taxon>
        <taxon>Neoptera</taxon>
        <taxon>Endopterygota</taxon>
        <taxon>Diptera</taxon>
        <taxon>Brachycera</taxon>
        <taxon>Muscomorpha</taxon>
        <taxon>Ephydroidea</taxon>
        <taxon>Drosophilidae</taxon>
        <taxon>Drosophila</taxon>
        <taxon>Sophophora</taxon>
    </lineage>
</organism>
<keyword evidence="3" id="KW-1185">Reference proteome</keyword>
<dbReference type="GeneID" id="117148399"/>
<keyword evidence="1" id="KW-0175">Coiled coil</keyword>
<evidence type="ECO:0000256" key="1">
    <source>
        <dbReference type="SAM" id="Coils"/>
    </source>
</evidence>
<feature type="compositionally biased region" description="Basic and acidic residues" evidence="2">
    <location>
        <begin position="371"/>
        <end position="392"/>
    </location>
</feature>
<dbReference type="AlphaFoldDB" id="A0A6P8L7B3"/>
<feature type="compositionally biased region" description="Basic and acidic residues" evidence="2">
    <location>
        <begin position="311"/>
        <end position="325"/>
    </location>
</feature>
<feature type="region of interest" description="Disordered" evidence="2">
    <location>
        <begin position="482"/>
        <end position="501"/>
    </location>
</feature>
<feature type="compositionally biased region" description="Polar residues" evidence="2">
    <location>
        <begin position="451"/>
        <end position="468"/>
    </location>
</feature>
<evidence type="ECO:0000313" key="4">
    <source>
        <dbReference type="RefSeq" id="XP_033171654.1"/>
    </source>
</evidence>
<sequence length="562" mass="64149">MLNGQKMEKYPLVTEFMGQNWLKDTQMAQFENELRKRKELIVEEQIIGPQLEQVLFDLTLAKQCALAVENNGAGLAQVNTMVQDCIFQITRIEELLEMAGLQDILYYTMHRKEQEFLHKIKLQEDLAEQENQQNTILESRSIVQELRKEQVSKKEADKELASVDDQLDQADREWTITLRSMTDNRNKKIVSVLQMRKLINELKEELQKRNLIKTVVTKGAEPHLAGVLSAGSISSFQSASDFLNNFIFKNIKLDGNKSMTSVNSEITTKKLETPLRSILVKCKEDEPVAISNSPTKQVRFSPYPEISHIEEDKFEKPDWLSRSEEADVPNAELEEDADEIEATDEYFEEVSEEESDDEMELKDEGFEQEENVEKSEKLLDPEQDRYDDKSGSEVEESVSDDKESGGEASGEEEPADAAKQVKFGEKPQPDEQPSNEISDKPQIIRVDTLSPIKNISSWTSDDIPTTSKGTLNRFTAAQLMNYGSDRDANEEPPSKSLKLEEDEFPMTQPMPDYFKHPSSTFNNFDDQSLRFSSPHNNFDDDYLLNFSDDNDVTPTAASAYIL</sequence>
<evidence type="ECO:0000313" key="3">
    <source>
        <dbReference type="Proteomes" id="UP000515162"/>
    </source>
</evidence>
<gene>
    <name evidence="4" type="primary">LOC117148399</name>
</gene>
<name>A0A6P8L7B3_DROMA</name>
<dbReference type="RefSeq" id="XP_033171654.1">
    <property type="nucleotide sequence ID" value="XM_033315763.1"/>
</dbReference>
<protein>
    <submittedName>
        <fullName evidence="4">Uncharacterized protein LOC117148399</fullName>
    </submittedName>
</protein>
<feature type="compositionally biased region" description="Acidic residues" evidence="2">
    <location>
        <begin position="332"/>
        <end position="370"/>
    </location>
</feature>
<accession>A0A6P8L7B3</accession>
<proteinExistence type="predicted"/>
<feature type="compositionally biased region" description="Basic and acidic residues" evidence="2">
    <location>
        <begin position="484"/>
        <end position="499"/>
    </location>
</feature>